<sequence length="393" mass="43196">MRPLLRPQWPRQYSFGAWLTQSPPHHVPRRIATTSTHHAAPVDIPKLIITPGSPYHNSLPSFLDHAKRTNLATDSAVYIGTLYEYSCALILMRLGFSLLRTGRKSDAGIDLIGHWVLAPLMDPLPVIIQCKSRKGPVGPQHVRELEGSFHKIPPDWKSKDVLGLLVTTKKATKGVLEALGRSSWPLGFVLVSDEGLIQQFVWNRAASDRGLEGVGVTVRYTPRLLLPDAEHGAEQSGSPASKKGKNAGTRRDIQLTWMGSPIFPERKILDKETLELIRHVTSANDQEAAEVEVEKPTMGRPKGSKNRKVPEGTEPAVPRPRGRPKGVVMTYANKMPSPRGGLIPLTPKGHSGRPKGVKNKPKPVKRRPGRPPGAKNKPKVPVDVVDDDDDDAE</sequence>
<gene>
    <name evidence="4" type="ORF">SETTUDRAFT_47243</name>
</gene>
<feature type="region of interest" description="Disordered" evidence="3">
    <location>
        <begin position="229"/>
        <end position="250"/>
    </location>
</feature>
<reference evidence="4 5" key="2">
    <citation type="journal article" date="2013" name="PLoS Genet.">
        <title>Comparative genome structure, secondary metabolite, and effector coding capacity across Cochliobolus pathogens.</title>
        <authorList>
            <person name="Condon B.J."/>
            <person name="Leng Y."/>
            <person name="Wu D."/>
            <person name="Bushley K.E."/>
            <person name="Ohm R.A."/>
            <person name="Otillar R."/>
            <person name="Martin J."/>
            <person name="Schackwitz W."/>
            <person name="Grimwood J."/>
            <person name="MohdZainudin N."/>
            <person name="Xue C."/>
            <person name="Wang R."/>
            <person name="Manning V.A."/>
            <person name="Dhillon B."/>
            <person name="Tu Z.J."/>
            <person name="Steffenson B.J."/>
            <person name="Salamov A."/>
            <person name="Sun H."/>
            <person name="Lowry S."/>
            <person name="LaButti K."/>
            <person name="Han J."/>
            <person name="Copeland A."/>
            <person name="Lindquist E."/>
            <person name="Barry K."/>
            <person name="Schmutz J."/>
            <person name="Baker S.E."/>
            <person name="Ciuffetti L.M."/>
            <person name="Grigoriev I.V."/>
            <person name="Zhong S."/>
            <person name="Turgeon B.G."/>
        </authorList>
    </citation>
    <scope>NUCLEOTIDE SEQUENCE [LARGE SCALE GENOMIC DNA]</scope>
    <source>
        <strain evidence="5">28A</strain>
    </source>
</reference>
<dbReference type="AlphaFoldDB" id="R0ISJ8"/>
<dbReference type="GO" id="GO:0005739">
    <property type="term" value="C:mitochondrion"/>
    <property type="evidence" value="ECO:0007669"/>
    <property type="project" value="UniProtKB-SubCell"/>
</dbReference>
<feature type="compositionally biased region" description="Acidic residues" evidence="3">
    <location>
        <begin position="384"/>
        <end position="393"/>
    </location>
</feature>
<evidence type="ECO:0000256" key="2">
    <source>
        <dbReference type="ARBA" id="ARBA00023128"/>
    </source>
</evidence>
<name>R0ISJ8_EXST2</name>
<evidence type="ECO:0000256" key="1">
    <source>
        <dbReference type="ARBA" id="ARBA00004173"/>
    </source>
</evidence>
<dbReference type="PANTHER" id="PTHR28133:SF1">
    <property type="entry name" value="REQUIRED FOR RESPIRATORY GROWTH PROTEIN 7, MITOCHONDRIAL"/>
    <property type="match status" value="1"/>
</dbReference>
<dbReference type="GO" id="GO:0006302">
    <property type="term" value="P:double-strand break repair"/>
    <property type="evidence" value="ECO:0007669"/>
    <property type="project" value="UniProtKB-ARBA"/>
</dbReference>
<dbReference type="PANTHER" id="PTHR28133">
    <property type="entry name" value="REQUIRED FOR RESPIRATORY GROWTH PROTEIN 7, MITOCHONDRIAL"/>
    <property type="match status" value="1"/>
</dbReference>
<accession>R0ISJ8</accession>
<keyword evidence="2" id="KW-0496">Mitochondrion</keyword>
<dbReference type="HOGENOM" id="CLU_702417_0_0_1"/>
<organism evidence="4 5">
    <name type="scientific">Exserohilum turcicum (strain 28A)</name>
    <name type="common">Northern leaf blight fungus</name>
    <name type="synonym">Setosphaeria turcica</name>
    <dbReference type="NCBI Taxonomy" id="671987"/>
    <lineage>
        <taxon>Eukaryota</taxon>
        <taxon>Fungi</taxon>
        <taxon>Dikarya</taxon>
        <taxon>Ascomycota</taxon>
        <taxon>Pezizomycotina</taxon>
        <taxon>Dothideomycetes</taxon>
        <taxon>Pleosporomycetidae</taxon>
        <taxon>Pleosporales</taxon>
        <taxon>Pleosporineae</taxon>
        <taxon>Pleosporaceae</taxon>
        <taxon>Exserohilum</taxon>
    </lineage>
</organism>
<dbReference type="EMBL" id="KB908570">
    <property type="protein sequence ID" value="EOA87820.1"/>
    <property type="molecule type" value="Genomic_DNA"/>
</dbReference>
<dbReference type="Proteomes" id="UP000016935">
    <property type="component" value="Unassembled WGS sequence"/>
</dbReference>
<keyword evidence="5" id="KW-1185">Reference proteome</keyword>
<protein>
    <submittedName>
        <fullName evidence="4">Uncharacterized protein</fullName>
    </submittedName>
</protein>
<proteinExistence type="predicted"/>
<dbReference type="GeneID" id="19405121"/>
<dbReference type="eggNOG" id="ENOG502S6ZS">
    <property type="taxonomic scope" value="Eukaryota"/>
</dbReference>
<reference evidence="4 5" key="1">
    <citation type="journal article" date="2012" name="PLoS Pathog.">
        <title>Diverse lifestyles and strategies of plant pathogenesis encoded in the genomes of eighteen Dothideomycetes fungi.</title>
        <authorList>
            <person name="Ohm R.A."/>
            <person name="Feau N."/>
            <person name="Henrissat B."/>
            <person name="Schoch C.L."/>
            <person name="Horwitz B.A."/>
            <person name="Barry K.W."/>
            <person name="Condon B.J."/>
            <person name="Copeland A.C."/>
            <person name="Dhillon B."/>
            <person name="Glaser F."/>
            <person name="Hesse C.N."/>
            <person name="Kosti I."/>
            <person name="LaButti K."/>
            <person name="Lindquist E.A."/>
            <person name="Lucas S."/>
            <person name="Salamov A.A."/>
            <person name="Bradshaw R.E."/>
            <person name="Ciuffetti L."/>
            <person name="Hamelin R.C."/>
            <person name="Kema G.H.J."/>
            <person name="Lawrence C."/>
            <person name="Scott J.A."/>
            <person name="Spatafora J.W."/>
            <person name="Turgeon B.G."/>
            <person name="de Wit P.J.G.M."/>
            <person name="Zhong S."/>
            <person name="Goodwin S.B."/>
            <person name="Grigoriev I.V."/>
        </authorList>
    </citation>
    <scope>NUCLEOTIDE SEQUENCE [LARGE SCALE GENOMIC DNA]</scope>
    <source>
        <strain evidence="5">28A</strain>
    </source>
</reference>
<dbReference type="SUPFAM" id="SSF52980">
    <property type="entry name" value="Restriction endonuclease-like"/>
    <property type="match status" value="1"/>
</dbReference>
<evidence type="ECO:0000313" key="5">
    <source>
        <dbReference type="Proteomes" id="UP000016935"/>
    </source>
</evidence>
<comment type="subcellular location">
    <subcellularLocation>
        <location evidence="1">Mitochondrion</location>
    </subcellularLocation>
</comment>
<dbReference type="InterPro" id="IPR011335">
    <property type="entry name" value="Restrct_endonuc-II-like"/>
</dbReference>
<dbReference type="Gene3D" id="3.40.1350.10">
    <property type="match status" value="1"/>
</dbReference>
<feature type="compositionally biased region" description="Basic residues" evidence="3">
    <location>
        <begin position="350"/>
        <end position="369"/>
    </location>
</feature>
<evidence type="ECO:0000256" key="3">
    <source>
        <dbReference type="SAM" id="MobiDB-lite"/>
    </source>
</evidence>
<dbReference type="Pfam" id="PF10356">
    <property type="entry name" value="RRG7"/>
    <property type="match status" value="2"/>
</dbReference>
<dbReference type="RefSeq" id="XP_008024566.1">
    <property type="nucleotide sequence ID" value="XM_008026375.1"/>
</dbReference>
<dbReference type="GO" id="GO:0003676">
    <property type="term" value="F:nucleic acid binding"/>
    <property type="evidence" value="ECO:0007669"/>
    <property type="project" value="InterPro"/>
</dbReference>
<dbReference type="InterPro" id="IPR011856">
    <property type="entry name" value="tRNA_endonuc-like_dom_sf"/>
</dbReference>
<feature type="region of interest" description="Disordered" evidence="3">
    <location>
        <begin position="284"/>
        <end position="393"/>
    </location>
</feature>
<dbReference type="InterPro" id="IPR018828">
    <property type="entry name" value="RRG7"/>
</dbReference>
<evidence type="ECO:0000313" key="4">
    <source>
        <dbReference type="EMBL" id="EOA87820.1"/>
    </source>
</evidence>
<dbReference type="OrthoDB" id="20734at2759"/>